<evidence type="ECO:0000256" key="3">
    <source>
        <dbReference type="SAM" id="SignalP"/>
    </source>
</evidence>
<keyword evidence="3" id="KW-0732">Signal</keyword>
<dbReference type="Pfam" id="PF00933">
    <property type="entry name" value="Glyco_hydro_3"/>
    <property type="match status" value="1"/>
</dbReference>
<evidence type="ECO:0000259" key="5">
    <source>
        <dbReference type="Pfam" id="PF01915"/>
    </source>
</evidence>
<feature type="signal peptide" evidence="3">
    <location>
        <begin position="1"/>
        <end position="26"/>
    </location>
</feature>
<dbReference type="EMBL" id="JAZDWU010000003">
    <property type="protein sequence ID" value="KAL0008217.1"/>
    <property type="molecule type" value="Genomic_DNA"/>
</dbReference>
<dbReference type="InterPro" id="IPR002772">
    <property type="entry name" value="Glyco_hydro_3_C"/>
</dbReference>
<keyword evidence="2" id="KW-0326">Glycosidase</keyword>
<feature type="chain" id="PRO_5043396810" description="Beta-glucosidase" evidence="3">
    <location>
        <begin position="27"/>
        <end position="633"/>
    </location>
</feature>
<feature type="domain" description="Glycoside hydrolase family 3 C-terminal" evidence="5">
    <location>
        <begin position="416"/>
        <end position="626"/>
    </location>
</feature>
<dbReference type="GO" id="GO:0009251">
    <property type="term" value="P:glucan catabolic process"/>
    <property type="evidence" value="ECO:0007669"/>
    <property type="project" value="TreeGrafter"/>
</dbReference>
<evidence type="ECO:0000313" key="6">
    <source>
        <dbReference type="EMBL" id="KAL0008217.1"/>
    </source>
</evidence>
<evidence type="ECO:0000256" key="1">
    <source>
        <dbReference type="ARBA" id="ARBA00022801"/>
    </source>
</evidence>
<dbReference type="GO" id="GO:0008422">
    <property type="term" value="F:beta-glucosidase activity"/>
    <property type="evidence" value="ECO:0007669"/>
    <property type="project" value="TreeGrafter"/>
</dbReference>
<dbReference type="Pfam" id="PF01915">
    <property type="entry name" value="Glyco_hydro_3_C"/>
    <property type="match status" value="1"/>
</dbReference>
<dbReference type="Gene3D" id="3.20.20.300">
    <property type="entry name" value="Glycoside hydrolase, family 3, N-terminal domain"/>
    <property type="match status" value="1"/>
</dbReference>
<dbReference type="AlphaFoldDB" id="A0AAW2DCR6"/>
<feature type="domain" description="Glycoside hydrolase family 3 N-terminal" evidence="4">
    <location>
        <begin position="51"/>
        <end position="379"/>
    </location>
</feature>
<evidence type="ECO:0000313" key="7">
    <source>
        <dbReference type="Proteomes" id="UP001459277"/>
    </source>
</evidence>
<comment type="caution">
    <text evidence="6">The sequence shown here is derived from an EMBL/GenBank/DDBJ whole genome shotgun (WGS) entry which is preliminary data.</text>
</comment>
<name>A0AAW2DCR6_9ROSI</name>
<reference evidence="6 7" key="1">
    <citation type="submission" date="2024-01" db="EMBL/GenBank/DDBJ databases">
        <title>A telomere-to-telomere, gap-free genome of sweet tea (Lithocarpus litseifolius).</title>
        <authorList>
            <person name="Zhou J."/>
        </authorList>
    </citation>
    <scope>NUCLEOTIDE SEQUENCE [LARGE SCALE GENOMIC DNA]</scope>
    <source>
        <strain evidence="6">Zhou-2022a</strain>
        <tissue evidence="6">Leaf</tissue>
    </source>
</reference>
<dbReference type="PANTHER" id="PTHR30620">
    <property type="entry name" value="PERIPLASMIC BETA-GLUCOSIDASE-RELATED"/>
    <property type="match status" value="1"/>
</dbReference>
<evidence type="ECO:0008006" key="8">
    <source>
        <dbReference type="Google" id="ProtNLM"/>
    </source>
</evidence>
<dbReference type="InterPro" id="IPR017853">
    <property type="entry name" value="GH"/>
</dbReference>
<dbReference type="InterPro" id="IPR036881">
    <property type="entry name" value="Glyco_hydro_3_C_sf"/>
</dbReference>
<dbReference type="PANTHER" id="PTHR30620:SF101">
    <property type="entry name" value="BETA-GLUCOSIDASE BOGH3B-LIKE"/>
    <property type="match status" value="1"/>
</dbReference>
<keyword evidence="1" id="KW-0378">Hydrolase</keyword>
<dbReference type="PRINTS" id="PR00133">
    <property type="entry name" value="GLHYDRLASE3"/>
</dbReference>
<protein>
    <recommendedName>
        <fullName evidence="8">Beta-glucosidase</fullName>
    </recommendedName>
</protein>
<keyword evidence="7" id="KW-1185">Reference proteome</keyword>
<sequence length="633" mass="69527">MERISTSFLGIFLLVLCCYASNTVQATDYAAYKDPKRPTGARIRDLMKRMTLEEKIGQMVQIERVNATAQIMKQFYIGSVLSGGGSVPAPKATPRQWIDTVNKIQKWALATRLGIPMIYGIDAVHGHNNVYNATIFPHNVGLGVTRDPQLIKKIGIATAHEVRATGIPYAFAPCIAVCRDPRWGRCYESYSEDPKIVQMMTEIISGLQGDLPDKSWLGRPYVGGKDKVAACAKHYVGDGGTVKGINENDTIVSQHELYSIHMPAYYNSILRGVSTIMASYSSFNGVKMHANQELLTGFLKNRLNFRGFIVSDWQGIDKITSPPHSNYTYSIQASILAGVDMVMGPYNVTEFVDDLTNLINKNFIPLSRVDDAVRRILRVKFSMGLFENPLADNSLADMLGAQEHREIAREAVRKSLVLLKNGKSAYTGPILPLPKKAPKILVAGTNADNLGYQCGGWTIEWQGLSGNNLTSGTTILNAIKDTVDPSTQVVFNENPDTAFINSNDYAYAIVVVGEQPYAETNGDNLNLTLPAPGPDTIKNVCSHIKCVVVVISGRPLVIEPYLESMDALVAAWLPGTEGQGVADVLFGDYGFTGKLARTWFKRVDQLPMNVGDAHYDPLFPFGFGLTTQPIKQM</sequence>
<proteinExistence type="predicted"/>
<gene>
    <name evidence="6" type="ORF">SO802_009719</name>
</gene>
<dbReference type="InterPro" id="IPR051915">
    <property type="entry name" value="Cellulose_Degrad_GH3"/>
</dbReference>
<dbReference type="Gene3D" id="3.40.50.1700">
    <property type="entry name" value="Glycoside hydrolase family 3 C-terminal domain"/>
    <property type="match status" value="1"/>
</dbReference>
<organism evidence="6 7">
    <name type="scientific">Lithocarpus litseifolius</name>
    <dbReference type="NCBI Taxonomy" id="425828"/>
    <lineage>
        <taxon>Eukaryota</taxon>
        <taxon>Viridiplantae</taxon>
        <taxon>Streptophyta</taxon>
        <taxon>Embryophyta</taxon>
        <taxon>Tracheophyta</taxon>
        <taxon>Spermatophyta</taxon>
        <taxon>Magnoliopsida</taxon>
        <taxon>eudicotyledons</taxon>
        <taxon>Gunneridae</taxon>
        <taxon>Pentapetalae</taxon>
        <taxon>rosids</taxon>
        <taxon>fabids</taxon>
        <taxon>Fagales</taxon>
        <taxon>Fagaceae</taxon>
        <taxon>Lithocarpus</taxon>
    </lineage>
</organism>
<dbReference type="InterPro" id="IPR001764">
    <property type="entry name" value="Glyco_hydro_3_N"/>
</dbReference>
<dbReference type="InterPro" id="IPR036962">
    <property type="entry name" value="Glyco_hydro_3_N_sf"/>
</dbReference>
<evidence type="ECO:0000256" key="2">
    <source>
        <dbReference type="ARBA" id="ARBA00023295"/>
    </source>
</evidence>
<dbReference type="SUPFAM" id="SSF52279">
    <property type="entry name" value="Beta-D-glucan exohydrolase, C-terminal domain"/>
    <property type="match status" value="1"/>
</dbReference>
<dbReference type="Proteomes" id="UP001459277">
    <property type="component" value="Unassembled WGS sequence"/>
</dbReference>
<accession>A0AAW2DCR6</accession>
<dbReference type="SUPFAM" id="SSF51445">
    <property type="entry name" value="(Trans)glycosidases"/>
    <property type="match status" value="1"/>
</dbReference>
<dbReference type="FunFam" id="3.20.20.300:FF:000003">
    <property type="entry name" value="Beta-D-glucan exohydrolase isoenzyme ExoI"/>
    <property type="match status" value="1"/>
</dbReference>
<dbReference type="FunFam" id="3.40.50.1700:FF:000002">
    <property type="entry name" value="Glycosyl hydrolase family protein"/>
    <property type="match status" value="1"/>
</dbReference>
<evidence type="ECO:0000259" key="4">
    <source>
        <dbReference type="Pfam" id="PF00933"/>
    </source>
</evidence>